<dbReference type="EMBL" id="OBDZ01000027">
    <property type="protein sequence ID" value="SNY40611.1"/>
    <property type="molecule type" value="Genomic_DNA"/>
</dbReference>
<sequence length="69" mass="7954">MEPFISKYSISKEKSYVEQNLYKYDYVKDILVYKKSNDPVIEGVIPLYLSGSYITEAGKDSTTDESTDR</sequence>
<dbReference type="Proteomes" id="UP000219573">
    <property type="component" value="Unassembled WGS sequence"/>
</dbReference>
<protein>
    <submittedName>
        <fullName evidence="1">Uncharacterized protein</fullName>
    </submittedName>
</protein>
<accession>A0A285I0Z5</accession>
<evidence type="ECO:0000313" key="1">
    <source>
        <dbReference type="EMBL" id="SNY40611.1"/>
    </source>
</evidence>
<dbReference type="RefSeq" id="WP_097018984.1">
    <property type="nucleotide sequence ID" value="NZ_OBDZ01000027.1"/>
</dbReference>
<proteinExistence type="predicted"/>
<reference evidence="2" key="1">
    <citation type="submission" date="2017-09" db="EMBL/GenBank/DDBJ databases">
        <authorList>
            <person name="Varghese N."/>
            <person name="Submissions S."/>
        </authorList>
    </citation>
    <scope>NUCLEOTIDE SEQUENCE [LARGE SCALE GENOMIC DNA]</scope>
    <source>
        <strain evidence="2">MSL47</strain>
    </source>
</reference>
<gene>
    <name evidence="1" type="ORF">SAMN06265827_12719</name>
</gene>
<keyword evidence="2" id="KW-1185">Reference proteome</keyword>
<dbReference type="AlphaFoldDB" id="A0A285I0Z5"/>
<organism evidence="1 2">
    <name type="scientific">Orenia metallireducens</name>
    <dbReference type="NCBI Taxonomy" id="1413210"/>
    <lineage>
        <taxon>Bacteria</taxon>
        <taxon>Bacillati</taxon>
        <taxon>Bacillota</taxon>
        <taxon>Clostridia</taxon>
        <taxon>Halanaerobiales</taxon>
        <taxon>Halobacteroidaceae</taxon>
        <taxon>Orenia</taxon>
    </lineage>
</organism>
<evidence type="ECO:0000313" key="2">
    <source>
        <dbReference type="Proteomes" id="UP000219573"/>
    </source>
</evidence>
<name>A0A285I0Z5_9FIRM</name>